<gene>
    <name evidence="9" type="ORF">CN497_18200</name>
</gene>
<organism evidence="9 10">
    <name type="scientific">Priestia megaterium</name>
    <name type="common">Bacillus megaterium</name>
    <dbReference type="NCBI Taxonomy" id="1404"/>
    <lineage>
        <taxon>Bacteria</taxon>
        <taxon>Bacillati</taxon>
        <taxon>Bacillota</taxon>
        <taxon>Bacilli</taxon>
        <taxon>Bacillales</taxon>
        <taxon>Bacillaceae</taxon>
        <taxon>Priestia</taxon>
    </lineage>
</organism>
<dbReference type="PANTHER" id="PTHR34975:SF2">
    <property type="entry name" value="SPORE GERMINATION PROTEIN A2"/>
    <property type="match status" value="1"/>
</dbReference>
<dbReference type="Gene3D" id="1.20.1740.10">
    <property type="entry name" value="Amino acid/polyamine transporter I"/>
    <property type="match status" value="1"/>
</dbReference>
<dbReference type="EMBL" id="NTYW01000020">
    <property type="protein sequence ID" value="PES35726.1"/>
    <property type="molecule type" value="Genomic_DNA"/>
</dbReference>
<dbReference type="AlphaFoldDB" id="A0AAE5P564"/>
<dbReference type="RefSeq" id="WP_025601825.1">
    <property type="nucleotide sequence ID" value="NZ_CATKPS010000011.1"/>
</dbReference>
<comment type="similarity">
    <text evidence="2">Belongs to the amino acid-polyamine-organocation (APC) superfamily. Spore germination protein (SGP) (TC 2.A.3.9) family.</text>
</comment>
<dbReference type="Proteomes" id="UP000220341">
    <property type="component" value="Unassembled WGS sequence"/>
</dbReference>
<evidence type="ECO:0000256" key="4">
    <source>
        <dbReference type="ARBA" id="ARBA00022544"/>
    </source>
</evidence>
<evidence type="ECO:0000256" key="2">
    <source>
        <dbReference type="ARBA" id="ARBA00007998"/>
    </source>
</evidence>
<feature type="transmembrane region" description="Helical" evidence="8">
    <location>
        <begin position="117"/>
        <end position="134"/>
    </location>
</feature>
<comment type="subcellular location">
    <subcellularLocation>
        <location evidence="1">Membrane</location>
        <topology evidence="1">Multi-pass membrane protein</topology>
    </subcellularLocation>
</comment>
<feature type="transmembrane region" description="Helical" evidence="8">
    <location>
        <begin position="335"/>
        <end position="355"/>
    </location>
</feature>
<evidence type="ECO:0000256" key="1">
    <source>
        <dbReference type="ARBA" id="ARBA00004141"/>
    </source>
</evidence>
<evidence type="ECO:0000256" key="3">
    <source>
        <dbReference type="ARBA" id="ARBA00022448"/>
    </source>
</evidence>
<evidence type="ECO:0000256" key="8">
    <source>
        <dbReference type="SAM" id="Phobius"/>
    </source>
</evidence>
<feature type="transmembrane region" description="Helical" evidence="8">
    <location>
        <begin position="43"/>
        <end position="61"/>
    </location>
</feature>
<feature type="transmembrane region" description="Helical" evidence="8">
    <location>
        <begin position="81"/>
        <end position="97"/>
    </location>
</feature>
<sequence>MIEKGKISSLQMAMLLYFIVLATAILTLPSVAGKDAKQDLWLSPIWASLIGFLTLGIFLKLNKFYPNENIIQYSERIIGKLAGKTLGFIYLFFHLYLNGIVLRQYAEFIANFLPKTPIPVVIASMVLVCMFVVYGGVEVLARATQVFLPLFILPLLLMVLLLLPDIEIDNIFPIMGNGILPSLQGATSIQSWFNDFFYISFFLPFLKDRSKARKLGVISIVAVVLTMVITNLITILVLGSTTQEYIYPVISVSRYISIANFFEHVESMVMAVWVTGIFVKVSAIYYVLTLGTAQCLNVRDYKPFVLPFGFLQVIVALWISSNFQQLVSFLSTSGIVFFFSLEIVIPLFLLLIAFIKKGRNGGLNSNGTKNQKNH</sequence>
<accession>A0AAE5P564</accession>
<evidence type="ECO:0000313" key="10">
    <source>
        <dbReference type="Proteomes" id="UP000220341"/>
    </source>
</evidence>
<evidence type="ECO:0000313" key="9">
    <source>
        <dbReference type="EMBL" id="PES35726.1"/>
    </source>
</evidence>
<dbReference type="GO" id="GO:0016020">
    <property type="term" value="C:membrane"/>
    <property type="evidence" value="ECO:0007669"/>
    <property type="project" value="UniProtKB-SubCell"/>
</dbReference>
<feature type="transmembrane region" description="Helical" evidence="8">
    <location>
        <begin position="304"/>
        <end position="323"/>
    </location>
</feature>
<dbReference type="InterPro" id="IPR004761">
    <property type="entry name" value="Spore_GerAB"/>
</dbReference>
<reference evidence="9 10" key="1">
    <citation type="submission" date="2017-09" db="EMBL/GenBank/DDBJ databases">
        <title>Large-scale bioinformatics analysis of Bacillus genomes uncovers conserved roles of natural products in bacterial physiology.</title>
        <authorList>
            <consortium name="Agbiome Team Llc"/>
            <person name="Bleich R.M."/>
            <person name="Kirk G.J."/>
            <person name="Santa Maria K.C."/>
            <person name="Allen S.E."/>
            <person name="Farag S."/>
            <person name="Shank E.A."/>
            <person name="Bowers A."/>
        </authorList>
    </citation>
    <scope>NUCLEOTIDE SEQUENCE [LARGE SCALE GENOMIC DNA]</scope>
    <source>
        <strain evidence="9 10">AFS003013</strain>
    </source>
</reference>
<evidence type="ECO:0000256" key="7">
    <source>
        <dbReference type="ARBA" id="ARBA00023136"/>
    </source>
</evidence>
<feature type="transmembrane region" description="Helical" evidence="8">
    <location>
        <begin position="146"/>
        <end position="163"/>
    </location>
</feature>
<evidence type="ECO:0000256" key="6">
    <source>
        <dbReference type="ARBA" id="ARBA00022989"/>
    </source>
</evidence>
<protein>
    <submittedName>
        <fullName evidence="9">Spore gernimation protein</fullName>
    </submittedName>
</protein>
<keyword evidence="4" id="KW-0309">Germination</keyword>
<proteinExistence type="inferred from homology"/>
<name>A0AAE5P564_PRIMG</name>
<keyword evidence="5 8" id="KW-0812">Transmembrane</keyword>
<evidence type="ECO:0000256" key="5">
    <source>
        <dbReference type="ARBA" id="ARBA00022692"/>
    </source>
</evidence>
<feature type="transmembrane region" description="Helical" evidence="8">
    <location>
        <begin position="270"/>
        <end position="292"/>
    </location>
</feature>
<dbReference type="PANTHER" id="PTHR34975">
    <property type="entry name" value="SPORE GERMINATION PROTEIN A2"/>
    <property type="match status" value="1"/>
</dbReference>
<feature type="transmembrane region" description="Helical" evidence="8">
    <location>
        <begin position="183"/>
        <end position="203"/>
    </location>
</feature>
<comment type="caution">
    <text evidence="9">The sequence shown here is derived from an EMBL/GenBank/DDBJ whole genome shotgun (WGS) entry which is preliminary data.</text>
</comment>
<dbReference type="GO" id="GO:0009847">
    <property type="term" value="P:spore germination"/>
    <property type="evidence" value="ECO:0007669"/>
    <property type="project" value="InterPro"/>
</dbReference>
<feature type="transmembrane region" description="Helical" evidence="8">
    <location>
        <begin position="215"/>
        <end position="238"/>
    </location>
</feature>
<dbReference type="NCBIfam" id="TIGR00912">
    <property type="entry name" value="2A0309"/>
    <property type="match status" value="1"/>
</dbReference>
<keyword evidence="6 8" id="KW-1133">Transmembrane helix</keyword>
<dbReference type="Pfam" id="PF03845">
    <property type="entry name" value="Spore_permease"/>
    <property type="match status" value="1"/>
</dbReference>
<keyword evidence="7 8" id="KW-0472">Membrane</keyword>
<keyword evidence="3" id="KW-0813">Transport</keyword>